<evidence type="ECO:0000313" key="3">
    <source>
        <dbReference type="EMBL" id="MBB5374460.1"/>
    </source>
</evidence>
<dbReference type="PANTHER" id="PTHR33678">
    <property type="entry name" value="BLL1576 PROTEIN"/>
    <property type="match status" value="1"/>
</dbReference>
<feature type="domain" description="Transposase IS66 central" evidence="1">
    <location>
        <begin position="77"/>
        <end position="145"/>
    </location>
</feature>
<proteinExistence type="predicted"/>
<reference evidence="3 4" key="1">
    <citation type="submission" date="2020-08" db="EMBL/GenBank/DDBJ databases">
        <title>Genomic Encyclopedia of Type Strains, Phase IV (KMG-IV): sequencing the most valuable type-strain genomes for metagenomic binning, comparative biology and taxonomic classification.</title>
        <authorList>
            <person name="Goeker M."/>
        </authorList>
    </citation>
    <scope>NUCLEOTIDE SEQUENCE [LARGE SCALE GENOMIC DNA]</scope>
    <source>
        <strain evidence="3 4">DSM 27026</strain>
    </source>
</reference>
<dbReference type="InterPro" id="IPR024474">
    <property type="entry name" value="Znf_dom_IS66"/>
</dbReference>
<dbReference type="PANTHER" id="PTHR33678:SF1">
    <property type="entry name" value="BLL1576 PROTEIN"/>
    <property type="match status" value="1"/>
</dbReference>
<organism evidence="3 4">
    <name type="scientific">Acidocella aromatica</name>
    <dbReference type="NCBI Taxonomy" id="1303579"/>
    <lineage>
        <taxon>Bacteria</taxon>
        <taxon>Pseudomonadati</taxon>
        <taxon>Pseudomonadota</taxon>
        <taxon>Alphaproteobacteria</taxon>
        <taxon>Acetobacterales</taxon>
        <taxon>Acidocellaceae</taxon>
        <taxon>Acidocella</taxon>
    </lineage>
</organism>
<dbReference type="Pfam" id="PF13005">
    <property type="entry name" value="zf-IS66"/>
    <property type="match status" value="1"/>
</dbReference>
<evidence type="ECO:0000259" key="1">
    <source>
        <dbReference type="Pfam" id="PF03050"/>
    </source>
</evidence>
<evidence type="ECO:0000259" key="2">
    <source>
        <dbReference type="Pfam" id="PF13005"/>
    </source>
</evidence>
<dbReference type="EMBL" id="JACHFJ010000018">
    <property type="protein sequence ID" value="MBB5374460.1"/>
    <property type="molecule type" value="Genomic_DNA"/>
</dbReference>
<gene>
    <name evidence="3" type="ORF">HNP71_002734</name>
</gene>
<sequence length="165" mass="17708">MLPEHLPRERIVLPGPDACTCCGGKRLAKLGETVTETLESAPRQYKVLQYVREKFTCRDCETISQTPAPFHVIPRAFAGSSLLAMIAHEKFGQHQPLNRQSERLAAEGVALSVSTLADLVGAACVALGPVFRHMEATVLAAARVHGGAGAGAWPDRDRARLGLCP</sequence>
<feature type="domain" description="Transposase IS66 zinc-finger binding" evidence="2">
    <location>
        <begin position="16"/>
        <end position="61"/>
    </location>
</feature>
<dbReference type="InterPro" id="IPR052344">
    <property type="entry name" value="Transposase-related"/>
</dbReference>
<keyword evidence="4" id="KW-1185">Reference proteome</keyword>
<dbReference type="Pfam" id="PF03050">
    <property type="entry name" value="DDE_Tnp_IS66"/>
    <property type="match status" value="1"/>
</dbReference>
<evidence type="ECO:0000313" key="4">
    <source>
        <dbReference type="Proteomes" id="UP000553706"/>
    </source>
</evidence>
<comment type="caution">
    <text evidence="3">The sequence shown here is derived from an EMBL/GenBank/DDBJ whole genome shotgun (WGS) entry which is preliminary data.</text>
</comment>
<protein>
    <submittedName>
        <fullName evidence="3">Transposase</fullName>
    </submittedName>
</protein>
<dbReference type="AlphaFoldDB" id="A0A840VT18"/>
<dbReference type="Proteomes" id="UP000553706">
    <property type="component" value="Unassembled WGS sequence"/>
</dbReference>
<dbReference type="InterPro" id="IPR004291">
    <property type="entry name" value="Transposase_IS66_central"/>
</dbReference>
<name>A0A840VT18_9PROT</name>
<accession>A0A840VT18</accession>